<dbReference type="Gene3D" id="3.40.50.850">
    <property type="entry name" value="Isochorismatase-like"/>
    <property type="match status" value="1"/>
</dbReference>
<dbReference type="Pfam" id="PF00857">
    <property type="entry name" value="Isochorismatase"/>
    <property type="match status" value="1"/>
</dbReference>
<protein>
    <submittedName>
        <fullName evidence="3">Isochorismatase domain-containing protein 1</fullName>
    </submittedName>
</protein>
<proteinExistence type="inferred from homology"/>
<dbReference type="InterPro" id="IPR000868">
    <property type="entry name" value="Isochorismatase-like_dom"/>
</dbReference>
<dbReference type="EMBL" id="KE346365">
    <property type="protein sequence ID" value="KJE93178.1"/>
    <property type="molecule type" value="Genomic_DNA"/>
</dbReference>
<organism evidence="3 4">
    <name type="scientific">Capsaspora owczarzaki (strain ATCC 30864)</name>
    <dbReference type="NCBI Taxonomy" id="595528"/>
    <lineage>
        <taxon>Eukaryota</taxon>
        <taxon>Filasterea</taxon>
        <taxon>Capsaspora</taxon>
    </lineage>
</organism>
<dbReference type="InterPro" id="IPR036380">
    <property type="entry name" value="Isochorismatase-like_sf"/>
</dbReference>
<dbReference type="RefSeq" id="XP_004347829.1">
    <property type="nucleotide sequence ID" value="XM_004347779.2"/>
</dbReference>
<dbReference type="InterPro" id="IPR050993">
    <property type="entry name" value="Isochorismatase_domain"/>
</dbReference>
<dbReference type="InParanoid" id="A0A0D2WQI1"/>
<evidence type="ECO:0000313" key="4">
    <source>
        <dbReference type="Proteomes" id="UP000008743"/>
    </source>
</evidence>
<reference evidence="4" key="1">
    <citation type="submission" date="2011-02" db="EMBL/GenBank/DDBJ databases">
        <title>The Genome Sequence of Capsaspora owczarzaki ATCC 30864.</title>
        <authorList>
            <person name="Russ C."/>
            <person name="Cuomo C."/>
            <person name="Burger G."/>
            <person name="Gray M.W."/>
            <person name="Holland P.W.H."/>
            <person name="King N."/>
            <person name="Lang F.B.F."/>
            <person name="Roger A.J."/>
            <person name="Ruiz-Trillo I."/>
            <person name="Young S.K."/>
            <person name="Zeng Q."/>
            <person name="Gargeya S."/>
            <person name="Alvarado L."/>
            <person name="Berlin A."/>
            <person name="Chapman S.B."/>
            <person name="Chen Z."/>
            <person name="Freedman E."/>
            <person name="Gellesch M."/>
            <person name="Goldberg J."/>
            <person name="Griggs A."/>
            <person name="Gujja S."/>
            <person name="Heilman E."/>
            <person name="Heiman D."/>
            <person name="Howarth C."/>
            <person name="Mehta T."/>
            <person name="Neiman D."/>
            <person name="Pearson M."/>
            <person name="Roberts A."/>
            <person name="Saif S."/>
            <person name="Shea T."/>
            <person name="Shenoy N."/>
            <person name="Sisk P."/>
            <person name="Stolte C."/>
            <person name="Sykes S."/>
            <person name="White J."/>
            <person name="Yandava C."/>
            <person name="Haas B."/>
            <person name="Nusbaum C."/>
            <person name="Birren B."/>
        </authorList>
    </citation>
    <scope>NUCLEOTIDE SEQUENCE</scope>
    <source>
        <strain evidence="4">ATCC 30864</strain>
    </source>
</reference>
<keyword evidence="4" id="KW-1185">Reference proteome</keyword>
<comment type="similarity">
    <text evidence="1">Belongs to the isochorismatase family.</text>
</comment>
<dbReference type="STRING" id="595528.A0A0D2WQI1"/>
<sequence>MALIPRVARESTAFLLCDIQERFRNSIVHFPSVIHVATTMTQAAGILNVPLIVTEHVPQVFGKTLSEISAVYPRNTNIFSKTKFSMATPEVASFLTAGKFRSVVLFGIEAHVCLQQTALDLVSAGYGVHVLADGSSSSRQFERTIAFDRLRQVGVTITSSESMLFELMQDAKYENFKSILELVKRTRPDSGL</sequence>
<dbReference type="SUPFAM" id="SSF52499">
    <property type="entry name" value="Isochorismatase-like hydrolases"/>
    <property type="match status" value="1"/>
</dbReference>
<accession>A0A0D2WQI1</accession>
<dbReference type="PANTHER" id="PTHR14119">
    <property type="entry name" value="HYDROLASE"/>
    <property type="match status" value="1"/>
</dbReference>
<evidence type="ECO:0000259" key="2">
    <source>
        <dbReference type="Pfam" id="PF00857"/>
    </source>
</evidence>
<dbReference type="AlphaFoldDB" id="A0A0D2WQI1"/>
<evidence type="ECO:0000256" key="1">
    <source>
        <dbReference type="ARBA" id="ARBA00006336"/>
    </source>
</evidence>
<evidence type="ECO:0000313" key="3">
    <source>
        <dbReference type="EMBL" id="KJE93178.1"/>
    </source>
</evidence>
<dbReference type="PhylomeDB" id="A0A0D2WQI1"/>
<dbReference type="eggNOG" id="KOG4044">
    <property type="taxonomic scope" value="Eukaryota"/>
</dbReference>
<dbReference type="Proteomes" id="UP000008743">
    <property type="component" value="Unassembled WGS sequence"/>
</dbReference>
<dbReference type="OrthoDB" id="269496at2759"/>
<name>A0A0D2WQI1_CAPO3</name>
<dbReference type="OMA" id="HVCVFQT"/>
<dbReference type="PANTHER" id="PTHR14119:SF3">
    <property type="entry name" value="ISOCHORISMATASE DOMAIN-CONTAINING PROTEIN 2"/>
    <property type="match status" value="1"/>
</dbReference>
<gene>
    <name evidence="3" type="ORF">CAOG_004004</name>
</gene>
<feature type="domain" description="Isochorismatase-like" evidence="2">
    <location>
        <begin position="12"/>
        <end position="161"/>
    </location>
</feature>